<dbReference type="AlphaFoldDB" id="A0A2P2QPJ9"/>
<proteinExistence type="predicted"/>
<reference evidence="1" key="1">
    <citation type="submission" date="2018-02" db="EMBL/GenBank/DDBJ databases">
        <title>Rhizophora mucronata_Transcriptome.</title>
        <authorList>
            <person name="Meera S.P."/>
            <person name="Sreeshan A."/>
            <person name="Augustine A."/>
        </authorList>
    </citation>
    <scope>NUCLEOTIDE SEQUENCE</scope>
    <source>
        <tissue evidence="1">Leaf</tissue>
    </source>
</reference>
<organism evidence="1">
    <name type="scientific">Rhizophora mucronata</name>
    <name type="common">Asiatic mangrove</name>
    <dbReference type="NCBI Taxonomy" id="61149"/>
    <lineage>
        <taxon>Eukaryota</taxon>
        <taxon>Viridiplantae</taxon>
        <taxon>Streptophyta</taxon>
        <taxon>Embryophyta</taxon>
        <taxon>Tracheophyta</taxon>
        <taxon>Spermatophyta</taxon>
        <taxon>Magnoliopsida</taxon>
        <taxon>eudicotyledons</taxon>
        <taxon>Gunneridae</taxon>
        <taxon>Pentapetalae</taxon>
        <taxon>rosids</taxon>
        <taxon>fabids</taxon>
        <taxon>Malpighiales</taxon>
        <taxon>Rhizophoraceae</taxon>
        <taxon>Rhizophora</taxon>
    </lineage>
</organism>
<evidence type="ECO:0000313" key="1">
    <source>
        <dbReference type="EMBL" id="MBX68794.1"/>
    </source>
</evidence>
<sequence>MVKWLFHGRPKAQNPVIFWLGVTVGPRFLLKLRLLIETAS</sequence>
<dbReference type="EMBL" id="GGEC01088310">
    <property type="protein sequence ID" value="MBX68794.1"/>
    <property type="molecule type" value="Transcribed_RNA"/>
</dbReference>
<accession>A0A2P2QPJ9</accession>
<protein>
    <submittedName>
        <fullName evidence="1">Uncharacterized protein</fullName>
    </submittedName>
</protein>
<name>A0A2P2QPJ9_RHIMU</name>